<dbReference type="SMART" id="SM00267">
    <property type="entry name" value="GGDEF"/>
    <property type="match status" value="1"/>
</dbReference>
<feature type="domain" description="GGDEF" evidence="4">
    <location>
        <begin position="250"/>
        <end position="383"/>
    </location>
</feature>
<dbReference type="InterPro" id="IPR029787">
    <property type="entry name" value="Nucleotide_cyclase"/>
</dbReference>
<keyword evidence="3" id="KW-0812">Transmembrane</keyword>
<evidence type="ECO:0000313" key="5">
    <source>
        <dbReference type="EMBL" id="QIB34166.1"/>
    </source>
</evidence>
<dbReference type="KEGG" id="apra:G3A50_10940"/>
<evidence type="ECO:0000256" key="3">
    <source>
        <dbReference type="SAM" id="Phobius"/>
    </source>
</evidence>
<sequence>MFGPASLDASTLFVVNAASLVVFSVVYLVAWSQRANRKYWLNLTIANLIFAVAFVMFSHRIDGSKETLLLPNCLLVIGLGFRWQAIRAFFGRRPTYRLSISLTVLVAALLYGSDMLGPGTVFGGVNVIIALQIAIIIYTLASERHQHLPSRWGLIAAYGVLLGSSALRVMQGWMLDRGMDSLLPADTFLDIHLIAAAIHIVACGAFSLSMAYEQGTEGLRRAALSDPLTGLLNRLGLEHELTRLVGLAPLRCAVVLIDIDEFKQINDKHGHAAGDIVIQKCSRTITARLRNIDFAARVGGEEFAIILPDVTLEEAGRIAERIRRAIELEEVTTPEGPIRFTVSAGISLSETPPHIFSQLLIEADRQLYQAKADGRNLVRLASRTG</sequence>
<name>A0A6P1YN85_9HYPH</name>
<dbReference type="PANTHER" id="PTHR45138:SF9">
    <property type="entry name" value="DIGUANYLATE CYCLASE DGCM-RELATED"/>
    <property type="match status" value="1"/>
</dbReference>
<dbReference type="PANTHER" id="PTHR45138">
    <property type="entry name" value="REGULATORY COMPONENTS OF SENSORY TRANSDUCTION SYSTEM"/>
    <property type="match status" value="1"/>
</dbReference>
<dbReference type="CDD" id="cd01949">
    <property type="entry name" value="GGDEF"/>
    <property type="match status" value="1"/>
</dbReference>
<keyword evidence="3" id="KW-0472">Membrane</keyword>
<feature type="transmembrane region" description="Helical" evidence="3">
    <location>
        <begin position="39"/>
        <end position="61"/>
    </location>
</feature>
<dbReference type="SUPFAM" id="SSF55073">
    <property type="entry name" value="Nucleotide cyclase"/>
    <property type="match status" value="1"/>
</dbReference>
<keyword evidence="3" id="KW-1133">Transmembrane helix</keyword>
<feature type="transmembrane region" description="Helical" evidence="3">
    <location>
        <begin position="67"/>
        <end position="83"/>
    </location>
</feature>
<dbReference type="InterPro" id="IPR000160">
    <property type="entry name" value="GGDEF_dom"/>
</dbReference>
<dbReference type="InterPro" id="IPR043128">
    <property type="entry name" value="Rev_trsase/Diguanyl_cyclase"/>
</dbReference>
<dbReference type="EC" id="2.7.7.65" evidence="1"/>
<dbReference type="GO" id="GO:0052621">
    <property type="term" value="F:diguanylate cyclase activity"/>
    <property type="evidence" value="ECO:0007669"/>
    <property type="project" value="UniProtKB-EC"/>
</dbReference>
<evidence type="ECO:0000313" key="6">
    <source>
        <dbReference type="Proteomes" id="UP000464751"/>
    </source>
</evidence>
<keyword evidence="6" id="KW-1185">Reference proteome</keyword>
<dbReference type="RefSeq" id="WP_163075311.1">
    <property type="nucleotide sequence ID" value="NZ_CP048630.1"/>
</dbReference>
<dbReference type="Pfam" id="PF00990">
    <property type="entry name" value="GGDEF"/>
    <property type="match status" value="1"/>
</dbReference>
<dbReference type="PROSITE" id="PS50887">
    <property type="entry name" value="GGDEF"/>
    <property type="match status" value="1"/>
</dbReference>
<evidence type="ECO:0000256" key="2">
    <source>
        <dbReference type="ARBA" id="ARBA00034247"/>
    </source>
</evidence>
<dbReference type="AlphaFoldDB" id="A0A6P1YN85"/>
<feature type="transmembrane region" description="Helical" evidence="3">
    <location>
        <begin position="119"/>
        <end position="140"/>
    </location>
</feature>
<gene>
    <name evidence="5" type="ORF">G3A50_10940</name>
</gene>
<dbReference type="InterPro" id="IPR050469">
    <property type="entry name" value="Diguanylate_Cyclase"/>
</dbReference>
<evidence type="ECO:0000259" key="4">
    <source>
        <dbReference type="PROSITE" id="PS50887"/>
    </source>
</evidence>
<dbReference type="Proteomes" id="UP000464751">
    <property type="component" value="Chromosome"/>
</dbReference>
<reference evidence="5 6" key="1">
    <citation type="submission" date="2020-02" db="EMBL/GenBank/DDBJ databases">
        <authorList>
            <person name="Li G."/>
        </authorList>
    </citation>
    <scope>NUCLEOTIDE SEQUENCE [LARGE SCALE GENOMIC DNA]</scope>
    <source>
        <strain evidence="5 6">DSM 102029</strain>
    </source>
</reference>
<feature type="transmembrane region" description="Helical" evidence="3">
    <location>
        <begin position="152"/>
        <end position="171"/>
    </location>
</feature>
<accession>A0A6P1YN85</accession>
<comment type="catalytic activity">
    <reaction evidence="2">
        <text>2 GTP = 3',3'-c-di-GMP + 2 diphosphate</text>
        <dbReference type="Rhea" id="RHEA:24898"/>
        <dbReference type="ChEBI" id="CHEBI:33019"/>
        <dbReference type="ChEBI" id="CHEBI:37565"/>
        <dbReference type="ChEBI" id="CHEBI:58805"/>
        <dbReference type="EC" id="2.7.7.65"/>
    </reaction>
</comment>
<dbReference type="FunFam" id="3.30.70.270:FF:000001">
    <property type="entry name" value="Diguanylate cyclase domain protein"/>
    <property type="match status" value="1"/>
</dbReference>
<protein>
    <recommendedName>
        <fullName evidence="1">diguanylate cyclase</fullName>
        <ecNumber evidence="1">2.7.7.65</ecNumber>
    </recommendedName>
</protein>
<feature type="transmembrane region" description="Helical" evidence="3">
    <location>
        <begin position="95"/>
        <end position="113"/>
    </location>
</feature>
<evidence type="ECO:0000256" key="1">
    <source>
        <dbReference type="ARBA" id="ARBA00012528"/>
    </source>
</evidence>
<dbReference type="EMBL" id="CP048630">
    <property type="protein sequence ID" value="QIB34166.1"/>
    <property type="molecule type" value="Genomic_DNA"/>
</dbReference>
<feature type="transmembrane region" description="Helical" evidence="3">
    <location>
        <begin position="12"/>
        <end position="32"/>
    </location>
</feature>
<proteinExistence type="predicted"/>
<dbReference type="Gene3D" id="3.30.70.270">
    <property type="match status" value="1"/>
</dbReference>
<organism evidence="5 6">
    <name type="scientific">Ancylobacter pratisalsi</name>
    <dbReference type="NCBI Taxonomy" id="1745854"/>
    <lineage>
        <taxon>Bacteria</taxon>
        <taxon>Pseudomonadati</taxon>
        <taxon>Pseudomonadota</taxon>
        <taxon>Alphaproteobacteria</taxon>
        <taxon>Hyphomicrobiales</taxon>
        <taxon>Xanthobacteraceae</taxon>
        <taxon>Ancylobacter</taxon>
    </lineage>
</organism>
<feature type="transmembrane region" description="Helical" evidence="3">
    <location>
        <begin position="191"/>
        <end position="212"/>
    </location>
</feature>
<dbReference type="NCBIfam" id="TIGR00254">
    <property type="entry name" value="GGDEF"/>
    <property type="match status" value="1"/>
</dbReference>